<name>A0AAQ4DUW9_AMBAM</name>
<evidence type="ECO:0000313" key="3">
    <source>
        <dbReference type="Proteomes" id="UP001321473"/>
    </source>
</evidence>
<proteinExistence type="predicted"/>
<dbReference type="AlphaFoldDB" id="A0AAQ4DUW9"/>
<evidence type="ECO:0000256" key="1">
    <source>
        <dbReference type="SAM" id="MobiDB-lite"/>
    </source>
</evidence>
<dbReference type="InterPro" id="IPR029063">
    <property type="entry name" value="SAM-dependent_MTases_sf"/>
</dbReference>
<dbReference type="Gene3D" id="3.40.50.150">
    <property type="entry name" value="Vaccinia Virus protein VP39"/>
    <property type="match status" value="1"/>
</dbReference>
<evidence type="ECO:0000313" key="2">
    <source>
        <dbReference type="EMBL" id="KAK8766259.1"/>
    </source>
</evidence>
<gene>
    <name evidence="2" type="ORF">V5799_006961</name>
</gene>
<sequence>MGSLDTSAPTSPVANGDVKSPGCRKERMDPVGYDRHESYLWQLDRAALDRTTFLREPHVSHQHLDDRIVYDHLDIDSAVETSAFVTKYGQFARVYSFLCFHLVSDQTASFRNIGRLLSTDGECLVTACVTNPALDAWLDVLRMPEWKNLVPRIQNFWKLYISILVTARCSGWASQIGNLANGEETYLCMVALEFLNNDTLLANKQLREVTHMPGYSSMESGLCRAFFLGPSQVLPPLTVVTASVFRVRPPRIPLALLMTTDDIFSWRQTQLVKFENFEEYFLYDDPNLQWRKSDLAVVVARIRYQNNDLPGLQIYTEAERGNETFYVLLDERVVPVHQKNAVYATRRAHSG</sequence>
<dbReference type="EMBL" id="JARKHS020026536">
    <property type="protein sequence ID" value="KAK8766259.1"/>
    <property type="molecule type" value="Genomic_DNA"/>
</dbReference>
<dbReference type="SUPFAM" id="SSF53335">
    <property type="entry name" value="S-adenosyl-L-methionine-dependent methyltransferases"/>
    <property type="match status" value="1"/>
</dbReference>
<organism evidence="2 3">
    <name type="scientific">Amblyomma americanum</name>
    <name type="common">Lone star tick</name>
    <dbReference type="NCBI Taxonomy" id="6943"/>
    <lineage>
        <taxon>Eukaryota</taxon>
        <taxon>Metazoa</taxon>
        <taxon>Ecdysozoa</taxon>
        <taxon>Arthropoda</taxon>
        <taxon>Chelicerata</taxon>
        <taxon>Arachnida</taxon>
        <taxon>Acari</taxon>
        <taxon>Parasitiformes</taxon>
        <taxon>Ixodida</taxon>
        <taxon>Ixodoidea</taxon>
        <taxon>Ixodidae</taxon>
        <taxon>Amblyomminae</taxon>
        <taxon>Amblyomma</taxon>
    </lineage>
</organism>
<keyword evidence="3" id="KW-1185">Reference proteome</keyword>
<feature type="compositionally biased region" description="Polar residues" evidence="1">
    <location>
        <begin position="1"/>
        <end position="13"/>
    </location>
</feature>
<accession>A0AAQ4DUW9</accession>
<protein>
    <submittedName>
        <fullName evidence="2">Uncharacterized protein</fullName>
    </submittedName>
</protein>
<reference evidence="2 3" key="1">
    <citation type="journal article" date="2023" name="Arcadia Sci">
        <title>De novo assembly of a long-read Amblyomma americanum tick genome.</title>
        <authorList>
            <person name="Chou S."/>
            <person name="Poskanzer K.E."/>
            <person name="Rollins M."/>
            <person name="Thuy-Boun P.S."/>
        </authorList>
    </citation>
    <scope>NUCLEOTIDE SEQUENCE [LARGE SCALE GENOMIC DNA]</scope>
    <source>
        <strain evidence="2">F_SG_1</strain>
        <tissue evidence="2">Salivary glands</tissue>
    </source>
</reference>
<feature type="region of interest" description="Disordered" evidence="1">
    <location>
        <begin position="1"/>
        <end position="30"/>
    </location>
</feature>
<comment type="caution">
    <text evidence="2">The sequence shown here is derived from an EMBL/GenBank/DDBJ whole genome shotgun (WGS) entry which is preliminary data.</text>
</comment>
<dbReference type="Proteomes" id="UP001321473">
    <property type="component" value="Unassembled WGS sequence"/>
</dbReference>